<evidence type="ECO:0000313" key="3">
    <source>
        <dbReference type="EMBL" id="ODO60738.1"/>
    </source>
</evidence>
<dbReference type="AlphaFoldDB" id="A0A1E3KPE0"/>
<comment type="caution">
    <text evidence="3">The sequence shown here is derived from an EMBL/GenBank/DDBJ whole genome shotgun (WGS) entry which is preliminary data.</text>
</comment>
<organism evidence="3 4">
    <name type="scientific">Lactiplantibacillus plantarum</name>
    <name type="common">Lactobacillus plantarum</name>
    <dbReference type="NCBI Taxonomy" id="1590"/>
    <lineage>
        <taxon>Bacteria</taxon>
        <taxon>Bacillati</taxon>
        <taxon>Bacillota</taxon>
        <taxon>Bacilli</taxon>
        <taxon>Lactobacillales</taxon>
        <taxon>Lactobacillaceae</taxon>
        <taxon>Lactiplantibacillus</taxon>
    </lineage>
</organism>
<dbReference type="RefSeq" id="WP_069302440.1">
    <property type="nucleotide sequence ID" value="NZ_CP185953.1"/>
</dbReference>
<evidence type="ECO:0000313" key="4">
    <source>
        <dbReference type="Proteomes" id="UP000094892"/>
    </source>
</evidence>
<reference evidence="3 4" key="1">
    <citation type="submission" date="2016-08" db="EMBL/GenBank/DDBJ databases">
        <title>Genome sequencing of Lactobacillus plantarum JSA22, isolated from fermented soybean paste.</title>
        <authorList>
            <person name="Choi H.S."/>
        </authorList>
    </citation>
    <scope>NUCLEOTIDE SEQUENCE [LARGE SCALE GENOMIC DNA]</scope>
    <source>
        <strain evidence="3 4">JSA22</strain>
    </source>
</reference>
<dbReference type="PATRIC" id="fig|1590.306.peg.684"/>
<feature type="coiled-coil region" evidence="1">
    <location>
        <begin position="45"/>
        <end position="111"/>
    </location>
</feature>
<evidence type="ECO:0000256" key="2">
    <source>
        <dbReference type="SAM" id="Phobius"/>
    </source>
</evidence>
<sequence length="118" mass="13584">MIDWLTHNLTGLGQLLAAAGTVIGVTGGLWIKSKRNDNSMQKYIIDTVRKENQEANLEIKQVKQEYQEFQKLHEATVRKLNEQIGLKEEENQQLRAKNRLLKAENDAYHAKYGGIDYQ</sequence>
<protein>
    <submittedName>
        <fullName evidence="3">Uncharacterized protein</fullName>
    </submittedName>
</protein>
<accession>A0A1E3KPE0</accession>
<dbReference type="Proteomes" id="UP000094892">
    <property type="component" value="Unassembled WGS sequence"/>
</dbReference>
<gene>
    <name evidence="3" type="ORF">LPJSA22_00685</name>
</gene>
<dbReference type="EMBL" id="MCOL01000001">
    <property type="protein sequence ID" value="ODO60738.1"/>
    <property type="molecule type" value="Genomic_DNA"/>
</dbReference>
<keyword evidence="2" id="KW-1133">Transmembrane helix</keyword>
<proteinExistence type="predicted"/>
<name>A0A1E3KPE0_LACPN</name>
<keyword evidence="2" id="KW-0472">Membrane</keyword>
<keyword evidence="2" id="KW-0812">Transmembrane</keyword>
<keyword evidence="1" id="KW-0175">Coiled coil</keyword>
<feature type="transmembrane region" description="Helical" evidence="2">
    <location>
        <begin position="12"/>
        <end position="31"/>
    </location>
</feature>
<evidence type="ECO:0000256" key="1">
    <source>
        <dbReference type="SAM" id="Coils"/>
    </source>
</evidence>